<accession>A0A939NH18</accession>
<evidence type="ECO:0000313" key="2">
    <source>
        <dbReference type="Proteomes" id="UP000664477"/>
    </source>
</evidence>
<comment type="caution">
    <text evidence="1">The sequence shown here is derived from an EMBL/GenBank/DDBJ whole genome shotgun (WGS) entry which is preliminary data.</text>
</comment>
<organism evidence="1 2">
    <name type="scientific">Providencia rettgeri</name>
    <dbReference type="NCBI Taxonomy" id="587"/>
    <lineage>
        <taxon>Bacteria</taxon>
        <taxon>Pseudomonadati</taxon>
        <taxon>Pseudomonadota</taxon>
        <taxon>Gammaproteobacteria</taxon>
        <taxon>Enterobacterales</taxon>
        <taxon>Morganellaceae</taxon>
        <taxon>Providencia</taxon>
    </lineage>
</organism>
<name>A0A939NH18_PRORE</name>
<dbReference type="EMBL" id="JAGETQ010000158">
    <property type="protein sequence ID" value="MBO1916581.1"/>
    <property type="molecule type" value="Genomic_DNA"/>
</dbReference>
<sequence length="154" mass="17365">MLITTAFGVYLYPMNYQKILLVIIKSLLRIQQIINLKIDTLTINSSKPEITDAALASPWNKGKFYGEKSTNDLMATFQGKVTPGSSLQFKFRLSKKDEHIFSISDIDKNGNWSFSLPPGFLKVDRRYDLDNLVLIATSPAGLTTEKVIEEKGFK</sequence>
<dbReference type="Proteomes" id="UP000664477">
    <property type="component" value="Unassembled WGS sequence"/>
</dbReference>
<gene>
    <name evidence="1" type="ORF">J4727_17985</name>
</gene>
<protein>
    <submittedName>
        <fullName evidence="1">Uncharacterized protein</fullName>
    </submittedName>
</protein>
<proteinExistence type="predicted"/>
<reference evidence="1" key="1">
    <citation type="submission" date="2021-03" db="EMBL/GenBank/DDBJ databases">
        <title>Molecular epidemiology and mechanisms of colistin and carbapenem resistance in Enterobacteriaceae from clinical isolates, the environment and porcine samples in Pretoria, South Africa.</title>
        <authorList>
            <person name="Bogoshi D."/>
            <person name="Mbelle N.M."/>
            <person name="Naidoo V."/>
            <person name="Osei Sekyere J."/>
        </authorList>
    </citation>
    <scope>NUCLEOTIDE SEQUENCE</scope>
    <source>
        <strain evidence="1">C052</strain>
    </source>
</reference>
<evidence type="ECO:0000313" key="1">
    <source>
        <dbReference type="EMBL" id="MBO1916581.1"/>
    </source>
</evidence>
<dbReference type="AlphaFoldDB" id="A0A939NH18"/>